<keyword evidence="1" id="KW-1133">Transmembrane helix</keyword>
<organism evidence="4 5">
    <name type="scientific">Agaribacter marinus</name>
    <dbReference type="NCBI Taxonomy" id="1431249"/>
    <lineage>
        <taxon>Bacteria</taxon>
        <taxon>Pseudomonadati</taxon>
        <taxon>Pseudomonadota</taxon>
        <taxon>Gammaproteobacteria</taxon>
        <taxon>Alteromonadales</taxon>
        <taxon>Alteromonadaceae</taxon>
        <taxon>Agaribacter</taxon>
    </lineage>
</organism>
<sequence length="672" mass="74993">MELDSRIKQAQRKGAFSYIVVGVSTTALLLSFFVWLFFVKGFTLIVLPEEVANDYNTQSVSGNTWRRDNSLYVFGSNATLRISAPTFEPVTLVITDESPPNIEITLPPSPAQIVADMSAGVLKNKTSHLENEASWYIDNQLVHVGNTIEHQLPHGDYTLRVEHPFYLPWEQNLSLSRAENLVIAPELVPVSGELTVSSSVKSAIISIDQQKVPNATKAQPFKQRVKGGQYTLQVSADGYQLINDVIDVTWQRPLQSRHYLLVPLQGSVTVNATPNGGTLLIDQLEKTQGIHPVDANESINIVYSKPGFYDYADTISVAPGENRNVDINLKPANGLLAIKTKPIAQVFIDNKSVGLSPISLPLSAITHSIRIEKPGYRTITQSVNIKPEQLNNLDITLPTEFDARRTEGKPLFIQQLGINMQMFIGDQFTMGSAPNQPGRRRNEHPIKVNLARPFWVSRHEISEKQFAVFSKQTQNSNKPMTNVTWIDAAKYANWLSEKEGLPSFYQFRGNQLMTVNKDARGYRLPTEAEWEWLAKKASRAAETTYVWGNADRIPTKAGNFADKRMQGTQPIYLADYEDQHKGLADVGSYKADRLGLFDMAGNVSEWVHDKYTNTLPDLAVSHTDYLGSNTGDLHVTKGGNYKTGRLRDLRAAYREPAGNGSPTIGFRIARYE</sequence>
<dbReference type="RefSeq" id="WP_284215566.1">
    <property type="nucleotide sequence ID" value="NZ_BSOT01000002.1"/>
</dbReference>
<accession>A0AA37SUG5</accession>
<evidence type="ECO:0000259" key="2">
    <source>
        <dbReference type="Pfam" id="PF03781"/>
    </source>
</evidence>
<keyword evidence="5" id="KW-1185">Reference proteome</keyword>
<dbReference type="AlphaFoldDB" id="A0AA37SUG5"/>
<dbReference type="Gene3D" id="3.90.1580.10">
    <property type="entry name" value="paralog of FGE (formylglycine-generating enzyme)"/>
    <property type="match status" value="1"/>
</dbReference>
<dbReference type="PANTHER" id="PTHR23150:SF19">
    <property type="entry name" value="FORMYLGLYCINE-GENERATING ENZYME"/>
    <property type="match status" value="1"/>
</dbReference>
<evidence type="ECO:0000313" key="5">
    <source>
        <dbReference type="Proteomes" id="UP001156601"/>
    </source>
</evidence>
<feature type="domain" description="PEGA" evidence="3">
    <location>
        <begin position="336"/>
        <end position="398"/>
    </location>
</feature>
<gene>
    <name evidence="4" type="ORF">GCM10007852_01450</name>
</gene>
<dbReference type="Proteomes" id="UP001156601">
    <property type="component" value="Unassembled WGS sequence"/>
</dbReference>
<evidence type="ECO:0000313" key="4">
    <source>
        <dbReference type="EMBL" id="GLR69237.1"/>
    </source>
</evidence>
<dbReference type="InterPro" id="IPR005532">
    <property type="entry name" value="SUMF_dom"/>
</dbReference>
<feature type="transmembrane region" description="Helical" evidence="1">
    <location>
        <begin position="15"/>
        <end position="38"/>
    </location>
</feature>
<feature type="domain" description="PEGA" evidence="3">
    <location>
        <begin position="192"/>
        <end position="249"/>
    </location>
</feature>
<keyword evidence="1" id="KW-0472">Membrane</keyword>
<keyword evidence="1" id="KW-0812">Transmembrane</keyword>
<protein>
    <recommendedName>
        <fullName evidence="6">Formylglycine-generating enzyme, required for sulfatase activity, contains SUMF1/FGE domain</fullName>
    </recommendedName>
</protein>
<reference evidence="4" key="1">
    <citation type="journal article" date="2014" name="Int. J. Syst. Evol. Microbiol.">
        <title>Complete genome sequence of Corynebacterium casei LMG S-19264T (=DSM 44701T), isolated from a smear-ripened cheese.</title>
        <authorList>
            <consortium name="US DOE Joint Genome Institute (JGI-PGF)"/>
            <person name="Walter F."/>
            <person name="Albersmeier A."/>
            <person name="Kalinowski J."/>
            <person name="Ruckert C."/>
        </authorList>
    </citation>
    <scope>NUCLEOTIDE SEQUENCE</scope>
    <source>
        <strain evidence="4">NBRC 110023</strain>
    </source>
</reference>
<reference evidence="4" key="2">
    <citation type="submission" date="2023-01" db="EMBL/GenBank/DDBJ databases">
        <title>Draft genome sequence of Agaribacter marinus strain NBRC 110023.</title>
        <authorList>
            <person name="Sun Q."/>
            <person name="Mori K."/>
        </authorList>
    </citation>
    <scope>NUCLEOTIDE SEQUENCE</scope>
    <source>
        <strain evidence="4">NBRC 110023</strain>
    </source>
</reference>
<dbReference type="SUPFAM" id="SSF56436">
    <property type="entry name" value="C-type lectin-like"/>
    <property type="match status" value="1"/>
</dbReference>
<evidence type="ECO:0008006" key="6">
    <source>
        <dbReference type="Google" id="ProtNLM"/>
    </source>
</evidence>
<dbReference type="Pfam" id="PF08308">
    <property type="entry name" value="PEGA"/>
    <property type="match status" value="2"/>
</dbReference>
<dbReference type="InterPro" id="IPR051043">
    <property type="entry name" value="Sulfatase_Mod_Factor_Kinase"/>
</dbReference>
<evidence type="ECO:0000256" key="1">
    <source>
        <dbReference type="SAM" id="Phobius"/>
    </source>
</evidence>
<dbReference type="InterPro" id="IPR016187">
    <property type="entry name" value="CTDL_fold"/>
</dbReference>
<comment type="caution">
    <text evidence="4">The sequence shown here is derived from an EMBL/GenBank/DDBJ whole genome shotgun (WGS) entry which is preliminary data.</text>
</comment>
<evidence type="ECO:0000259" key="3">
    <source>
        <dbReference type="Pfam" id="PF08308"/>
    </source>
</evidence>
<dbReference type="InterPro" id="IPR042095">
    <property type="entry name" value="SUMF_sf"/>
</dbReference>
<proteinExistence type="predicted"/>
<dbReference type="EMBL" id="BSOT01000002">
    <property type="protein sequence ID" value="GLR69237.1"/>
    <property type="molecule type" value="Genomic_DNA"/>
</dbReference>
<dbReference type="PANTHER" id="PTHR23150">
    <property type="entry name" value="SULFATASE MODIFYING FACTOR 1, 2"/>
    <property type="match status" value="1"/>
</dbReference>
<dbReference type="Pfam" id="PF03781">
    <property type="entry name" value="FGE-sulfatase"/>
    <property type="match status" value="1"/>
</dbReference>
<dbReference type="InterPro" id="IPR013229">
    <property type="entry name" value="PEGA"/>
</dbReference>
<name>A0AA37SUG5_9ALTE</name>
<dbReference type="GO" id="GO:0120147">
    <property type="term" value="F:formylglycine-generating oxidase activity"/>
    <property type="evidence" value="ECO:0007669"/>
    <property type="project" value="TreeGrafter"/>
</dbReference>
<feature type="domain" description="Sulfatase-modifying factor enzyme-like" evidence="2">
    <location>
        <begin position="426"/>
        <end position="670"/>
    </location>
</feature>